<dbReference type="Pfam" id="PF14833">
    <property type="entry name" value="NAD_binding_11"/>
    <property type="match status" value="1"/>
</dbReference>
<organism evidence="5 6">
    <name type="scientific">Parasulfitobacter algicola</name>
    <dbReference type="NCBI Taxonomy" id="2614809"/>
    <lineage>
        <taxon>Bacteria</taxon>
        <taxon>Pseudomonadati</taxon>
        <taxon>Pseudomonadota</taxon>
        <taxon>Alphaproteobacteria</taxon>
        <taxon>Rhodobacterales</taxon>
        <taxon>Roseobacteraceae</taxon>
        <taxon>Parasulfitobacter</taxon>
    </lineage>
</organism>
<evidence type="ECO:0000313" key="6">
    <source>
        <dbReference type="Proteomes" id="UP000777935"/>
    </source>
</evidence>
<feature type="domain" description="3-hydroxyisobutyrate dehydrogenase-like NAD-binding" evidence="4">
    <location>
        <begin position="159"/>
        <end position="243"/>
    </location>
</feature>
<dbReference type="PANTHER" id="PTHR43060">
    <property type="entry name" value="3-HYDROXYISOBUTYRATE DEHYDROGENASE-LIKE 1, MITOCHONDRIAL-RELATED"/>
    <property type="match status" value="1"/>
</dbReference>
<dbReference type="Gene3D" id="1.10.1040.10">
    <property type="entry name" value="N-(1-d-carboxylethyl)-l-norvaline Dehydrogenase, domain 2"/>
    <property type="match status" value="1"/>
</dbReference>
<dbReference type="PANTHER" id="PTHR43060:SF15">
    <property type="entry name" value="3-HYDROXYISOBUTYRATE DEHYDROGENASE-LIKE 1, MITOCHONDRIAL-RELATED"/>
    <property type="match status" value="1"/>
</dbReference>
<keyword evidence="6" id="KW-1185">Reference proteome</keyword>
<reference evidence="5 6" key="1">
    <citation type="submission" date="2020-06" db="EMBL/GenBank/DDBJ databases">
        <title>Sulfitobacter algicola sp. nov., isolated from green algae.</title>
        <authorList>
            <person name="Wang C."/>
        </authorList>
    </citation>
    <scope>NUCLEOTIDE SEQUENCE [LARGE SCALE GENOMIC DNA]</scope>
    <source>
        <strain evidence="5 6">1151</strain>
    </source>
</reference>
<dbReference type="SUPFAM" id="SSF48179">
    <property type="entry name" value="6-phosphogluconate dehydrogenase C-terminal domain-like"/>
    <property type="match status" value="1"/>
</dbReference>
<dbReference type="PIRSF" id="PIRSF000103">
    <property type="entry name" value="HIBADH"/>
    <property type="match status" value="1"/>
</dbReference>
<evidence type="ECO:0000256" key="1">
    <source>
        <dbReference type="ARBA" id="ARBA00023002"/>
    </source>
</evidence>
<gene>
    <name evidence="5" type="ORF">HRQ87_14505</name>
</gene>
<dbReference type="InterPro" id="IPR036291">
    <property type="entry name" value="NAD(P)-bd_dom_sf"/>
</dbReference>
<comment type="caution">
    <text evidence="5">The sequence shown here is derived from an EMBL/GenBank/DDBJ whole genome shotgun (WGS) entry which is preliminary data.</text>
</comment>
<evidence type="ECO:0000313" key="5">
    <source>
        <dbReference type="EMBL" id="NSX56012.1"/>
    </source>
</evidence>
<dbReference type="InterPro" id="IPR006115">
    <property type="entry name" value="6PGDH_NADP-bd"/>
</dbReference>
<feature type="domain" description="6-phosphogluconate dehydrogenase NADP-binding" evidence="3">
    <location>
        <begin position="2"/>
        <end position="156"/>
    </location>
</feature>
<dbReference type="InterPro" id="IPR029154">
    <property type="entry name" value="HIBADH-like_NADP-bd"/>
</dbReference>
<protein>
    <submittedName>
        <fullName evidence="5">NAD(P)-dependent oxidoreductase</fullName>
    </submittedName>
</protein>
<dbReference type="Proteomes" id="UP000777935">
    <property type="component" value="Unassembled WGS sequence"/>
</dbReference>
<dbReference type="Gene3D" id="3.40.50.720">
    <property type="entry name" value="NAD(P)-binding Rossmann-like Domain"/>
    <property type="match status" value="1"/>
</dbReference>
<dbReference type="InterPro" id="IPR008927">
    <property type="entry name" value="6-PGluconate_DH-like_C_sf"/>
</dbReference>
<sequence length="268" mass="29153">MQIGIAGCGRMGAPMLRALFSSDFPARGFDIRPRSDFGDLPVMDDPLGFADGLTHLITVVRDQQETDNLLFDQQKIIEIAVDLKYLIISSTLSPRYVTDLRDRVPSHIHLIDAPMSGAEIAAQECRLSFMLGGEIEHLETLQPIFDAMGKTFHHMGAYGAGMQAKVLNNLLAAASTAMTRQVLDWAGQAGLDQRKFLDLVDASSGQNWLASGFETIEFAKDGYAPDNTIGILVKDIQAALDALPGTADTALPQAIQTAIRQLKPLEKN</sequence>
<dbReference type="SUPFAM" id="SSF51735">
    <property type="entry name" value="NAD(P)-binding Rossmann-fold domains"/>
    <property type="match status" value="1"/>
</dbReference>
<dbReference type="Pfam" id="PF03446">
    <property type="entry name" value="NAD_binding_2"/>
    <property type="match status" value="1"/>
</dbReference>
<dbReference type="InterPro" id="IPR013328">
    <property type="entry name" value="6PGD_dom2"/>
</dbReference>
<accession>A0ABX2ISY8</accession>
<evidence type="ECO:0000259" key="3">
    <source>
        <dbReference type="Pfam" id="PF03446"/>
    </source>
</evidence>
<proteinExistence type="predicted"/>
<keyword evidence="1" id="KW-0560">Oxidoreductase</keyword>
<evidence type="ECO:0000259" key="4">
    <source>
        <dbReference type="Pfam" id="PF14833"/>
    </source>
</evidence>
<keyword evidence="2" id="KW-0520">NAD</keyword>
<dbReference type="InterPro" id="IPR015815">
    <property type="entry name" value="HIBADH-related"/>
</dbReference>
<dbReference type="RefSeq" id="WP_174139162.1">
    <property type="nucleotide sequence ID" value="NZ_JABUFE010000009.1"/>
</dbReference>
<name>A0ABX2ISY8_9RHOB</name>
<evidence type="ECO:0000256" key="2">
    <source>
        <dbReference type="ARBA" id="ARBA00023027"/>
    </source>
</evidence>
<dbReference type="EMBL" id="JABUFE010000009">
    <property type="protein sequence ID" value="NSX56012.1"/>
    <property type="molecule type" value="Genomic_DNA"/>
</dbReference>